<comment type="caution">
    <text evidence="2">The sequence shown here is derived from an EMBL/GenBank/DDBJ whole genome shotgun (WGS) entry which is preliminary data.</text>
</comment>
<reference evidence="2" key="2">
    <citation type="submission" date="2022-01" db="EMBL/GenBank/DDBJ databases">
        <authorList>
            <person name="Yamashiro T."/>
            <person name="Shiraishi A."/>
            <person name="Satake H."/>
            <person name="Nakayama K."/>
        </authorList>
    </citation>
    <scope>NUCLEOTIDE SEQUENCE</scope>
</reference>
<feature type="compositionally biased region" description="Basic and acidic residues" evidence="1">
    <location>
        <begin position="80"/>
        <end position="90"/>
    </location>
</feature>
<feature type="region of interest" description="Disordered" evidence="1">
    <location>
        <begin position="62"/>
        <end position="98"/>
    </location>
</feature>
<organism evidence="2 3">
    <name type="scientific">Tanacetum coccineum</name>
    <dbReference type="NCBI Taxonomy" id="301880"/>
    <lineage>
        <taxon>Eukaryota</taxon>
        <taxon>Viridiplantae</taxon>
        <taxon>Streptophyta</taxon>
        <taxon>Embryophyta</taxon>
        <taxon>Tracheophyta</taxon>
        <taxon>Spermatophyta</taxon>
        <taxon>Magnoliopsida</taxon>
        <taxon>eudicotyledons</taxon>
        <taxon>Gunneridae</taxon>
        <taxon>Pentapetalae</taxon>
        <taxon>asterids</taxon>
        <taxon>campanulids</taxon>
        <taxon>Asterales</taxon>
        <taxon>Asteraceae</taxon>
        <taxon>Asteroideae</taxon>
        <taxon>Anthemideae</taxon>
        <taxon>Anthemidinae</taxon>
        <taxon>Tanacetum</taxon>
    </lineage>
</organism>
<evidence type="ECO:0000313" key="2">
    <source>
        <dbReference type="EMBL" id="GJT80383.1"/>
    </source>
</evidence>
<dbReference type="EMBL" id="BQNB010018986">
    <property type="protein sequence ID" value="GJT80383.1"/>
    <property type="molecule type" value="Genomic_DNA"/>
</dbReference>
<reference evidence="2" key="1">
    <citation type="journal article" date="2022" name="Int. J. Mol. Sci.">
        <title>Draft Genome of Tanacetum Coccineum: Genomic Comparison of Closely Related Tanacetum-Family Plants.</title>
        <authorList>
            <person name="Yamashiro T."/>
            <person name="Shiraishi A."/>
            <person name="Nakayama K."/>
            <person name="Satake H."/>
        </authorList>
    </citation>
    <scope>NUCLEOTIDE SEQUENCE</scope>
</reference>
<protein>
    <submittedName>
        <fullName evidence="2">Uncharacterized protein</fullName>
    </submittedName>
</protein>
<dbReference type="Proteomes" id="UP001151760">
    <property type="component" value="Unassembled WGS sequence"/>
</dbReference>
<gene>
    <name evidence="2" type="ORF">Tco_1054725</name>
</gene>
<proteinExistence type="predicted"/>
<sequence>MPVILPGRILIRYEIYSFLRLIVDESLDVVAVVGDTVAVNSSETVLSEDEIFLGNLVGTDNQEKNEKQSQNNKTGLGMEKTVKDKAKSKPESQSSQKVNRKVNWCESRSESSESCVVKNTKAVKKLCLVVTLCCFLALGSLFDHSEEYLCVEVTQGGE</sequence>
<keyword evidence="3" id="KW-1185">Reference proteome</keyword>
<name>A0ABQ5GXL1_9ASTR</name>
<evidence type="ECO:0000256" key="1">
    <source>
        <dbReference type="SAM" id="MobiDB-lite"/>
    </source>
</evidence>
<evidence type="ECO:0000313" key="3">
    <source>
        <dbReference type="Proteomes" id="UP001151760"/>
    </source>
</evidence>
<accession>A0ABQ5GXL1</accession>